<dbReference type="AlphaFoldDB" id="A0A916RM14"/>
<dbReference type="Pfam" id="PF01966">
    <property type="entry name" value="HD"/>
    <property type="match status" value="1"/>
</dbReference>
<keyword evidence="3" id="KW-1185">Reference proteome</keyword>
<gene>
    <name evidence="2" type="ORF">GCM10008025_02060</name>
</gene>
<organism evidence="2 3">
    <name type="scientific">Ornithinibacillus halotolerans</name>
    <dbReference type="NCBI Taxonomy" id="1274357"/>
    <lineage>
        <taxon>Bacteria</taxon>
        <taxon>Bacillati</taxon>
        <taxon>Bacillota</taxon>
        <taxon>Bacilli</taxon>
        <taxon>Bacillales</taxon>
        <taxon>Bacillaceae</taxon>
        <taxon>Ornithinibacillus</taxon>
    </lineage>
</organism>
<evidence type="ECO:0000259" key="1">
    <source>
        <dbReference type="SMART" id="SM00471"/>
    </source>
</evidence>
<dbReference type="InterPro" id="IPR006674">
    <property type="entry name" value="HD_domain"/>
</dbReference>
<dbReference type="CDD" id="cd00077">
    <property type="entry name" value="HDc"/>
    <property type="match status" value="1"/>
</dbReference>
<dbReference type="EMBL" id="BMEY01000001">
    <property type="protein sequence ID" value="GGA61683.1"/>
    <property type="molecule type" value="Genomic_DNA"/>
</dbReference>
<protein>
    <submittedName>
        <fullName evidence="2">Phosphohydrolase</fullName>
    </submittedName>
</protein>
<reference evidence="2" key="1">
    <citation type="journal article" date="2014" name="Int. J. Syst. Evol. Microbiol.">
        <title>Complete genome sequence of Corynebacterium casei LMG S-19264T (=DSM 44701T), isolated from a smear-ripened cheese.</title>
        <authorList>
            <consortium name="US DOE Joint Genome Institute (JGI-PGF)"/>
            <person name="Walter F."/>
            <person name="Albersmeier A."/>
            <person name="Kalinowski J."/>
            <person name="Ruckert C."/>
        </authorList>
    </citation>
    <scope>NUCLEOTIDE SEQUENCE</scope>
    <source>
        <strain evidence="2">CGMCC 1.12408</strain>
    </source>
</reference>
<dbReference type="PANTHER" id="PTHR33594:SF1">
    <property type="entry name" value="HD_PDEASE DOMAIN-CONTAINING PROTEIN"/>
    <property type="match status" value="1"/>
</dbReference>
<reference evidence="2" key="2">
    <citation type="submission" date="2020-09" db="EMBL/GenBank/DDBJ databases">
        <authorList>
            <person name="Sun Q."/>
            <person name="Zhou Y."/>
        </authorList>
    </citation>
    <scope>NUCLEOTIDE SEQUENCE</scope>
    <source>
        <strain evidence="2">CGMCC 1.12408</strain>
    </source>
</reference>
<comment type="caution">
    <text evidence="2">The sequence shown here is derived from an EMBL/GenBank/DDBJ whole genome shotgun (WGS) entry which is preliminary data.</text>
</comment>
<dbReference type="PANTHER" id="PTHR33594">
    <property type="entry name" value="SUPERFAMILY HYDROLASE, PUTATIVE (AFU_ORTHOLOGUE AFUA_1G03035)-RELATED"/>
    <property type="match status" value="1"/>
</dbReference>
<evidence type="ECO:0000313" key="3">
    <source>
        <dbReference type="Proteomes" id="UP000613512"/>
    </source>
</evidence>
<dbReference type="Gene3D" id="1.10.472.50">
    <property type="entry name" value="HD-domain/PDEase-like"/>
    <property type="match status" value="1"/>
</dbReference>
<dbReference type="RefSeq" id="WP_188382820.1">
    <property type="nucleotide sequence ID" value="NZ_BMEY01000001.1"/>
</dbReference>
<accession>A0A916RM14</accession>
<dbReference type="Proteomes" id="UP000613512">
    <property type="component" value="Unassembled WGS sequence"/>
</dbReference>
<dbReference type="InterPro" id="IPR003607">
    <property type="entry name" value="HD/PDEase_dom"/>
</dbReference>
<proteinExistence type="predicted"/>
<feature type="domain" description="HD/PDEase" evidence="1">
    <location>
        <begin position="22"/>
        <end position="134"/>
    </location>
</feature>
<evidence type="ECO:0000313" key="2">
    <source>
        <dbReference type="EMBL" id="GGA61683.1"/>
    </source>
</evidence>
<name>A0A916RM14_9BACI</name>
<sequence length="197" mass="22235">MNKPEQLLAIQAYCQEIFGKDATGHDFFHLKRVAHIAGKIALHEGADEFICTAGAWLHDVGDHKLFSDPAQALVKMNNFLKEIHLTTEQITNIRLAIENISFSKGKVPTTLEGKIIQDADRIDAIGAIGIARTFAYGGAKGQLIYHDEQKEGTSVQHFYDKILTLKDTLHTESAKRLAEKRHQFVKVYLEQFFEEWG</sequence>
<dbReference type="SUPFAM" id="SSF109604">
    <property type="entry name" value="HD-domain/PDEase-like"/>
    <property type="match status" value="1"/>
</dbReference>
<dbReference type="Gene3D" id="1.20.58.1910">
    <property type="match status" value="1"/>
</dbReference>
<dbReference type="SMART" id="SM00471">
    <property type="entry name" value="HDc"/>
    <property type="match status" value="1"/>
</dbReference>